<evidence type="ECO:0000259" key="3">
    <source>
        <dbReference type="Pfam" id="PF02557"/>
    </source>
</evidence>
<dbReference type="SUPFAM" id="SSF53955">
    <property type="entry name" value="Lysozyme-like"/>
    <property type="match status" value="1"/>
</dbReference>
<sequence length="418" mass="46263">MSVTSANRDLSLLHPAMRTRVTRLVADITASRLPFRVFEAWRSPERQRYLYAQGRTRPGSKVTYAQAWESYHQYGLAVDIVGFVDNQWTWNVPPDVWGQIHEMGAAQGLEPLGFEAPHLQLADLKIGDLIEGDLPEGGDASWRDNLASAAAQWGGEPPAPLIDGNEPTRPPLAAWIGGELDWSKTRGVYPSDWLSMFGGQRWRYDEGGVYLVPRMHTPLRSAGAPLTCQTILDLYGPQIYQASLAHGIAPELIVMTIATETAFARKAKFTGPTTFRWEPHVEVTDTEPPTLGDYSVGPMQTLATTARQVIRRRKLPAYPAPFAIAPSYVERPDPAPADHPLYDPATNIDLGTAEIRHRTDLTGDDPILVAAAYNAGGLYESDRNVWRLRSHGDHIDRAARWFGDACFVLSSLRQAATS</sequence>
<dbReference type="CDD" id="cd14845">
    <property type="entry name" value="L-Ala-D-Glu_peptidase_like"/>
    <property type="match status" value="1"/>
</dbReference>
<name>A0A4R3LP84_9HYPH</name>
<reference evidence="4 5" key="1">
    <citation type="submission" date="2019-03" db="EMBL/GenBank/DDBJ databases">
        <title>Genomic Encyclopedia of Type Strains, Phase IV (KMG-IV): sequencing the most valuable type-strain genomes for metagenomic binning, comparative biology and taxonomic classification.</title>
        <authorList>
            <person name="Goeker M."/>
        </authorList>
    </citation>
    <scope>NUCLEOTIDE SEQUENCE [LARGE SCALE GENOMIC DNA]</scope>
    <source>
        <strain evidence="4 5">DSM 9035</strain>
    </source>
</reference>
<dbReference type="InterPro" id="IPR009045">
    <property type="entry name" value="Zn_M74/Hedgehog-like"/>
</dbReference>
<accession>A0A4R3LP84</accession>
<evidence type="ECO:0000256" key="1">
    <source>
        <dbReference type="ARBA" id="ARBA00009387"/>
    </source>
</evidence>
<dbReference type="RefSeq" id="WP_132034356.1">
    <property type="nucleotide sequence ID" value="NZ_SMAI01000014.1"/>
</dbReference>
<dbReference type="OrthoDB" id="8479979at2"/>
<dbReference type="Pfam" id="PF02557">
    <property type="entry name" value="VanY"/>
    <property type="match status" value="1"/>
</dbReference>
<dbReference type="AlphaFoldDB" id="A0A4R3LP84"/>
<gene>
    <name evidence="4" type="ORF">EDC64_11495</name>
</gene>
<feature type="domain" description="Transglycosylase SLT" evidence="2">
    <location>
        <begin position="240"/>
        <end position="377"/>
    </location>
</feature>
<dbReference type="EMBL" id="SMAI01000014">
    <property type="protein sequence ID" value="TCT02234.1"/>
    <property type="molecule type" value="Genomic_DNA"/>
</dbReference>
<comment type="similarity">
    <text evidence="1">Belongs to the virb1 family.</text>
</comment>
<dbReference type="GO" id="GO:0006508">
    <property type="term" value="P:proteolysis"/>
    <property type="evidence" value="ECO:0007669"/>
    <property type="project" value="InterPro"/>
</dbReference>
<dbReference type="Pfam" id="PF01464">
    <property type="entry name" value="SLT"/>
    <property type="match status" value="1"/>
</dbReference>
<dbReference type="Proteomes" id="UP000294664">
    <property type="component" value="Unassembled WGS sequence"/>
</dbReference>
<keyword evidence="5" id="KW-1185">Reference proteome</keyword>
<organism evidence="4 5">
    <name type="scientific">Aquabacter spiritensis</name>
    <dbReference type="NCBI Taxonomy" id="933073"/>
    <lineage>
        <taxon>Bacteria</taxon>
        <taxon>Pseudomonadati</taxon>
        <taxon>Pseudomonadota</taxon>
        <taxon>Alphaproteobacteria</taxon>
        <taxon>Hyphomicrobiales</taxon>
        <taxon>Xanthobacteraceae</taxon>
        <taxon>Aquabacter</taxon>
    </lineage>
</organism>
<proteinExistence type="inferred from homology"/>
<dbReference type="SUPFAM" id="SSF55166">
    <property type="entry name" value="Hedgehog/DD-peptidase"/>
    <property type="match status" value="1"/>
</dbReference>
<feature type="domain" description="D-alanyl-D-alanine carboxypeptidase-like core" evidence="3">
    <location>
        <begin position="12"/>
        <end position="81"/>
    </location>
</feature>
<dbReference type="InterPro" id="IPR008258">
    <property type="entry name" value="Transglycosylase_SLT_dom_1"/>
</dbReference>
<evidence type="ECO:0000259" key="2">
    <source>
        <dbReference type="Pfam" id="PF01464"/>
    </source>
</evidence>
<evidence type="ECO:0000313" key="4">
    <source>
        <dbReference type="EMBL" id="TCT02234.1"/>
    </source>
</evidence>
<evidence type="ECO:0000313" key="5">
    <source>
        <dbReference type="Proteomes" id="UP000294664"/>
    </source>
</evidence>
<dbReference type="GO" id="GO:0008233">
    <property type="term" value="F:peptidase activity"/>
    <property type="evidence" value="ECO:0007669"/>
    <property type="project" value="InterPro"/>
</dbReference>
<comment type="caution">
    <text evidence="4">The sequence shown here is derived from an EMBL/GenBank/DDBJ whole genome shotgun (WGS) entry which is preliminary data.</text>
</comment>
<dbReference type="Gene3D" id="3.30.1380.10">
    <property type="match status" value="1"/>
</dbReference>
<protein>
    <submittedName>
        <fullName evidence="4">Peptidoglycan L-alanyl-D-glutamate endopeptidase CwlK</fullName>
    </submittedName>
</protein>
<dbReference type="InterPro" id="IPR003709">
    <property type="entry name" value="VanY-like_core_dom"/>
</dbReference>
<dbReference type="InterPro" id="IPR023346">
    <property type="entry name" value="Lysozyme-like_dom_sf"/>
</dbReference>
<dbReference type="Gene3D" id="1.10.530.10">
    <property type="match status" value="1"/>
</dbReference>